<gene>
    <name evidence="1" type="primary">Dgri\GH20822</name>
</gene>
<name>A0A0K2TRL1_LEPSM</name>
<dbReference type="AlphaFoldDB" id="A0A0K2TRL1"/>
<protein>
    <submittedName>
        <fullName evidence="1">Uncharacterized protein</fullName>
    </submittedName>
</protein>
<reference evidence="1" key="1">
    <citation type="submission" date="2014-05" db="EMBL/GenBank/DDBJ databases">
        <authorList>
            <person name="Chronopoulou M."/>
        </authorList>
    </citation>
    <scope>NUCLEOTIDE SEQUENCE</scope>
    <source>
        <tissue evidence="1">Whole organism</tissue>
    </source>
</reference>
<dbReference type="EMBL" id="HACA01011069">
    <property type="protein sequence ID" value="CDW28430.1"/>
    <property type="molecule type" value="Transcribed_RNA"/>
</dbReference>
<sequence>MGKDTELVDAAREGNYPLCEKLLSSKPKRAGPFASGRSYNKVIKICASCLHHSRHHGGSLVVRE</sequence>
<accession>A0A0K2TRL1</accession>
<evidence type="ECO:0000313" key="1">
    <source>
        <dbReference type="EMBL" id="CDW28430.1"/>
    </source>
</evidence>
<organism evidence="1">
    <name type="scientific">Lepeophtheirus salmonis</name>
    <name type="common">Salmon louse</name>
    <name type="synonym">Caligus salmonis</name>
    <dbReference type="NCBI Taxonomy" id="72036"/>
    <lineage>
        <taxon>Eukaryota</taxon>
        <taxon>Metazoa</taxon>
        <taxon>Ecdysozoa</taxon>
        <taxon>Arthropoda</taxon>
        <taxon>Crustacea</taxon>
        <taxon>Multicrustacea</taxon>
        <taxon>Hexanauplia</taxon>
        <taxon>Copepoda</taxon>
        <taxon>Siphonostomatoida</taxon>
        <taxon>Caligidae</taxon>
        <taxon>Lepeophtheirus</taxon>
    </lineage>
</organism>
<proteinExistence type="predicted"/>